<organism evidence="1 2">
    <name type="scientific">Marinobacter subterrani</name>
    <dbReference type="NCBI Taxonomy" id="1658765"/>
    <lineage>
        <taxon>Bacteria</taxon>
        <taxon>Pseudomonadati</taxon>
        <taxon>Pseudomonadota</taxon>
        <taxon>Gammaproteobacteria</taxon>
        <taxon>Pseudomonadales</taxon>
        <taxon>Marinobacteraceae</taxon>
        <taxon>Marinobacter</taxon>
    </lineage>
</organism>
<evidence type="ECO:0000313" key="2">
    <source>
        <dbReference type="Proteomes" id="UP000036102"/>
    </source>
</evidence>
<keyword evidence="2" id="KW-1185">Reference proteome</keyword>
<comment type="caution">
    <text evidence="1">The sequence shown here is derived from an EMBL/GenBank/DDBJ whole genome shotgun (WGS) entry which is preliminary data.</text>
</comment>
<dbReference type="OrthoDB" id="5892231at2"/>
<dbReference type="AlphaFoldDB" id="A0A0J7J7Y1"/>
<dbReference type="EMBL" id="LFBU01000001">
    <property type="protein sequence ID" value="KMQ74026.1"/>
    <property type="molecule type" value="Genomic_DNA"/>
</dbReference>
<sequence>MAQRIRVTELGQERQCTKCGDYWPDDAEFYYRKNGRSAQPCKACYAQLPSRKARKAGATA</sequence>
<gene>
    <name evidence="1" type="ORF">Msub_10197</name>
</gene>
<proteinExistence type="predicted"/>
<dbReference type="STRING" id="1658765.Msub_10197"/>
<accession>A0A0J7J7Y1</accession>
<dbReference type="Proteomes" id="UP000036102">
    <property type="component" value="Unassembled WGS sequence"/>
</dbReference>
<dbReference type="PATRIC" id="fig|1658765.3.peg.190"/>
<evidence type="ECO:0000313" key="1">
    <source>
        <dbReference type="EMBL" id="KMQ74026.1"/>
    </source>
</evidence>
<reference evidence="1 2" key="1">
    <citation type="submission" date="2015-06" db="EMBL/GenBank/DDBJ databases">
        <title>Marinobacter subterrani, a genetically tractable neutrophilic iron-oxidizing strain isolated from the Soudan Iron Mine.</title>
        <authorList>
            <person name="Bonis B.M."/>
            <person name="Gralnick J.A."/>
        </authorList>
    </citation>
    <scope>NUCLEOTIDE SEQUENCE [LARGE SCALE GENOMIC DNA]</scope>
    <source>
        <strain evidence="1 2">JG233</strain>
    </source>
</reference>
<protein>
    <submittedName>
        <fullName evidence="1">Uncharacterized protein</fullName>
    </submittedName>
</protein>
<dbReference type="RefSeq" id="WP_048494292.1">
    <property type="nucleotide sequence ID" value="NZ_LFBU01000001.1"/>
</dbReference>
<name>A0A0J7J7Y1_9GAMM</name>